<protein>
    <submittedName>
        <fullName evidence="2">Uncharacterized protein</fullName>
    </submittedName>
</protein>
<sequence>MKNETHDGMEAVGLAVGGVGTALAFWAAIALL</sequence>
<name>A0A1L8CQU7_9PROT</name>
<keyword evidence="1" id="KW-1133">Transmembrane helix</keyword>
<keyword evidence="1" id="KW-0472">Membrane</keyword>
<proteinExistence type="predicted"/>
<organism evidence="2 3">
    <name type="scientific">Mariprofundus micogutta</name>
    <dbReference type="NCBI Taxonomy" id="1921010"/>
    <lineage>
        <taxon>Bacteria</taxon>
        <taxon>Pseudomonadati</taxon>
        <taxon>Pseudomonadota</taxon>
        <taxon>Candidatius Mariprofundia</taxon>
        <taxon>Mariprofundales</taxon>
        <taxon>Mariprofundaceae</taxon>
        <taxon>Mariprofundus</taxon>
    </lineage>
</organism>
<keyword evidence="3" id="KW-1185">Reference proteome</keyword>
<reference evidence="2 3" key="1">
    <citation type="journal article" date="2017" name="Arch. Microbiol.">
        <title>Mariprofundus micogutta sp. nov., a novel iron-oxidizing zetaproteobacterium isolated from a deep-sea hydrothermal field at the Bayonnaise knoll of the Izu-Ogasawara arc, and a description of Mariprofundales ord. nov. and Zetaproteobacteria classis nov.</title>
        <authorList>
            <person name="Makita H."/>
            <person name="Tanaka E."/>
            <person name="Mitsunobu S."/>
            <person name="Miyazaki M."/>
            <person name="Nunoura T."/>
            <person name="Uematsu K."/>
            <person name="Takaki Y."/>
            <person name="Nishi S."/>
            <person name="Shimamura S."/>
            <person name="Takai K."/>
        </authorList>
    </citation>
    <scope>NUCLEOTIDE SEQUENCE [LARGE SCALE GENOMIC DNA]</scope>
    <source>
        <strain evidence="2 3">ET2</strain>
    </source>
</reference>
<accession>A0A1L8CQU7</accession>
<gene>
    <name evidence="2" type="ORF">MMIC_P2289</name>
</gene>
<dbReference type="STRING" id="1921010.MMIC_P2289"/>
<dbReference type="Proteomes" id="UP000231632">
    <property type="component" value="Unassembled WGS sequence"/>
</dbReference>
<dbReference type="AlphaFoldDB" id="A0A1L8CQU7"/>
<feature type="transmembrane region" description="Helical" evidence="1">
    <location>
        <begin position="12"/>
        <end position="31"/>
    </location>
</feature>
<dbReference type="EMBL" id="BDFD01000026">
    <property type="protein sequence ID" value="GAV21306.1"/>
    <property type="molecule type" value="Genomic_DNA"/>
</dbReference>
<comment type="caution">
    <text evidence="2">The sequence shown here is derived from an EMBL/GenBank/DDBJ whole genome shotgun (WGS) entry which is preliminary data.</text>
</comment>
<keyword evidence="1" id="KW-0812">Transmembrane</keyword>
<evidence type="ECO:0000313" key="3">
    <source>
        <dbReference type="Proteomes" id="UP000231632"/>
    </source>
</evidence>
<evidence type="ECO:0000256" key="1">
    <source>
        <dbReference type="SAM" id="Phobius"/>
    </source>
</evidence>
<evidence type="ECO:0000313" key="2">
    <source>
        <dbReference type="EMBL" id="GAV21306.1"/>
    </source>
</evidence>